<dbReference type="Proteomes" id="UP001212803">
    <property type="component" value="Chromosome"/>
</dbReference>
<comment type="similarity">
    <text evidence="1">Belongs to the enoyl-CoA hydratase/isomerase family.</text>
</comment>
<evidence type="ECO:0000313" key="3">
    <source>
        <dbReference type="Proteomes" id="UP001212803"/>
    </source>
</evidence>
<name>A0ABY7M9Q3_9CHLR</name>
<dbReference type="CDD" id="cd06558">
    <property type="entry name" value="crotonase-like"/>
    <property type="match status" value="1"/>
</dbReference>
<evidence type="ECO:0000313" key="2">
    <source>
        <dbReference type="EMBL" id="WBL36992.1"/>
    </source>
</evidence>
<dbReference type="PANTHER" id="PTHR43684">
    <property type="match status" value="1"/>
</dbReference>
<dbReference type="SUPFAM" id="SSF52096">
    <property type="entry name" value="ClpP/crotonase"/>
    <property type="match status" value="1"/>
</dbReference>
<keyword evidence="3" id="KW-1185">Reference proteome</keyword>
<gene>
    <name evidence="2" type="ORF">O0235_05350</name>
</gene>
<dbReference type="InterPro" id="IPR001753">
    <property type="entry name" value="Enoyl-CoA_hydra/iso"/>
</dbReference>
<dbReference type="Pfam" id="PF00378">
    <property type="entry name" value="ECH_1"/>
    <property type="match status" value="1"/>
</dbReference>
<sequence>MPDCLVERDGPVMVLTFNRPERMNSMGGTLLAEFVAALEEGRRDDRVKAFVVTGAGRAWCAGADLQAIGAAGADEHGRRFAAVDDIGDVGRVVLALHHCDKPLIAAVNGVAVGGGFGLCSAFDIRIASEDARFSTIFIKRALAPDCGLSYFLPRLIGPEKAADLFFSGRMVDAREALLLGIVSKVVPADQLMETALATAREYGALPPSAMTYTRRAVRRSLDGTSLADQLAFEWAQQKACLASPEFREGVQAFLEKREPDYSKF</sequence>
<dbReference type="EMBL" id="CP115149">
    <property type="protein sequence ID" value="WBL36992.1"/>
    <property type="molecule type" value="Genomic_DNA"/>
</dbReference>
<dbReference type="InterPro" id="IPR029045">
    <property type="entry name" value="ClpP/crotonase-like_dom_sf"/>
</dbReference>
<dbReference type="Gene3D" id="3.90.226.10">
    <property type="entry name" value="2-enoyl-CoA Hydratase, Chain A, domain 1"/>
    <property type="match status" value="1"/>
</dbReference>
<dbReference type="RefSeq" id="WP_270057506.1">
    <property type="nucleotide sequence ID" value="NZ_CP115149.1"/>
</dbReference>
<evidence type="ECO:0000256" key="1">
    <source>
        <dbReference type="ARBA" id="ARBA00005254"/>
    </source>
</evidence>
<dbReference type="InterPro" id="IPR051053">
    <property type="entry name" value="ECH/Chromodomain_protein"/>
</dbReference>
<dbReference type="PANTHER" id="PTHR43684:SF4">
    <property type="entry name" value="ENOYL-COA HYDRATASE_ISOMERASE FAMILY PROTEIN (AFU_ORTHOLOGUE AFUA_1G01890)"/>
    <property type="match status" value="1"/>
</dbReference>
<accession>A0ABY7M9Q3</accession>
<reference evidence="2 3" key="1">
    <citation type="journal article" date="2023" name="ISME J.">
        <title>Thermophilic Dehalococcoidia with unusual traits shed light on an unexpected past.</title>
        <authorList>
            <person name="Palmer M."/>
            <person name="Covington J.K."/>
            <person name="Zhou E.M."/>
            <person name="Thomas S.C."/>
            <person name="Habib N."/>
            <person name="Seymour C.O."/>
            <person name="Lai D."/>
            <person name="Johnston J."/>
            <person name="Hashimi A."/>
            <person name="Jiao J.Y."/>
            <person name="Muok A.R."/>
            <person name="Liu L."/>
            <person name="Xian W.D."/>
            <person name="Zhi X.Y."/>
            <person name="Li M.M."/>
            <person name="Silva L.P."/>
            <person name="Bowen B.P."/>
            <person name="Louie K."/>
            <person name="Briegel A."/>
            <person name="Pett-Ridge J."/>
            <person name="Weber P.K."/>
            <person name="Tocheva E.I."/>
            <person name="Woyke T."/>
            <person name="Northen T.R."/>
            <person name="Mayali X."/>
            <person name="Li W.J."/>
            <person name="Hedlund B.P."/>
        </authorList>
    </citation>
    <scope>NUCLEOTIDE SEQUENCE [LARGE SCALE GENOMIC DNA]</scope>
    <source>
        <strain evidence="2 3">YIM 72310</strain>
    </source>
</reference>
<proteinExistence type="inferred from homology"/>
<organism evidence="2 3">
    <name type="scientific">Tepidiforma flava</name>
    <dbReference type="NCBI Taxonomy" id="3004094"/>
    <lineage>
        <taxon>Bacteria</taxon>
        <taxon>Bacillati</taxon>
        <taxon>Chloroflexota</taxon>
        <taxon>Tepidiformia</taxon>
        <taxon>Tepidiformales</taxon>
        <taxon>Tepidiformaceae</taxon>
        <taxon>Tepidiforma</taxon>
    </lineage>
</organism>
<protein>
    <submittedName>
        <fullName evidence="2">Enoyl-CoA hydratase-related protein</fullName>
    </submittedName>
</protein>